<evidence type="ECO:0000256" key="8">
    <source>
        <dbReference type="SAM" id="SignalP"/>
    </source>
</evidence>
<reference evidence="10" key="1">
    <citation type="submission" date="2019-04" db="EMBL/GenBank/DDBJ databases">
        <title>An insight into the mialome of Ixodes scapularis.</title>
        <authorList>
            <person name="Ribeiro J.M."/>
            <person name="Mather T.N."/>
            <person name="Karim S."/>
        </authorList>
    </citation>
    <scope>NUCLEOTIDE SEQUENCE</scope>
</reference>
<feature type="signal peptide" evidence="8">
    <location>
        <begin position="1"/>
        <end position="24"/>
    </location>
</feature>
<keyword evidence="4" id="KW-0653">Protein transport</keyword>
<evidence type="ECO:0000256" key="1">
    <source>
        <dbReference type="ARBA" id="ARBA00004567"/>
    </source>
</evidence>
<dbReference type="GO" id="GO:0017056">
    <property type="term" value="F:structural constituent of nuclear pore"/>
    <property type="evidence" value="ECO:0007669"/>
    <property type="project" value="InterPro"/>
</dbReference>
<evidence type="ECO:0000256" key="4">
    <source>
        <dbReference type="ARBA" id="ARBA00022927"/>
    </source>
</evidence>
<dbReference type="PANTHER" id="PTHR31431:SF1">
    <property type="entry name" value="NUCLEOPORIN NUP188"/>
    <property type="match status" value="1"/>
</dbReference>
<organism evidence="10">
    <name type="scientific">Ixodes scapularis</name>
    <name type="common">Black-legged tick</name>
    <name type="synonym">Deer tick</name>
    <dbReference type="NCBI Taxonomy" id="6945"/>
    <lineage>
        <taxon>Eukaryota</taxon>
        <taxon>Metazoa</taxon>
        <taxon>Ecdysozoa</taxon>
        <taxon>Arthropoda</taxon>
        <taxon>Chelicerata</taxon>
        <taxon>Arachnida</taxon>
        <taxon>Acari</taxon>
        <taxon>Parasitiformes</taxon>
        <taxon>Ixodida</taxon>
        <taxon>Ixodoidea</taxon>
        <taxon>Ixodidae</taxon>
        <taxon>Ixodinae</taxon>
        <taxon>Ixodes</taxon>
    </lineage>
</organism>
<dbReference type="InterPro" id="IPR048883">
    <property type="entry name" value="Nup188_N-subdom_III"/>
</dbReference>
<evidence type="ECO:0000256" key="6">
    <source>
        <dbReference type="ARBA" id="ARBA00023132"/>
    </source>
</evidence>
<accession>A0A4D5RD57</accession>
<keyword evidence="5" id="KW-0811">Translocation</keyword>
<protein>
    <submittedName>
        <fullName evidence="10">Putative nucleoporin</fullName>
    </submittedName>
</protein>
<dbReference type="Pfam" id="PF21093">
    <property type="entry name" value="Nup188_N-subdom_III"/>
    <property type="match status" value="1"/>
</dbReference>
<dbReference type="PANTHER" id="PTHR31431">
    <property type="entry name" value="NUCLEOPORIN NUP188 HOMOLOG"/>
    <property type="match status" value="1"/>
</dbReference>
<dbReference type="VEuPathDB" id="VectorBase:ISCI019125"/>
<proteinExistence type="predicted"/>
<dbReference type="GO" id="GO:0051028">
    <property type="term" value="P:mRNA transport"/>
    <property type="evidence" value="ECO:0007669"/>
    <property type="project" value="UniProtKB-KW"/>
</dbReference>
<evidence type="ECO:0000256" key="7">
    <source>
        <dbReference type="ARBA" id="ARBA00023242"/>
    </source>
</evidence>
<keyword evidence="3" id="KW-0509">mRNA transport</keyword>
<evidence type="ECO:0000259" key="9">
    <source>
        <dbReference type="Pfam" id="PF21093"/>
    </source>
</evidence>
<keyword evidence="7" id="KW-0539">Nucleus</keyword>
<evidence type="ECO:0000256" key="3">
    <source>
        <dbReference type="ARBA" id="ARBA00022816"/>
    </source>
</evidence>
<dbReference type="InterPro" id="IPR044840">
    <property type="entry name" value="Nup188"/>
</dbReference>
<dbReference type="GO" id="GO:0015031">
    <property type="term" value="P:protein transport"/>
    <property type="evidence" value="ECO:0007669"/>
    <property type="project" value="UniProtKB-KW"/>
</dbReference>
<dbReference type="OrthoDB" id="102511at2759"/>
<feature type="chain" id="PRO_5020030053" evidence="8">
    <location>
        <begin position="25"/>
        <end position="1370"/>
    </location>
</feature>
<dbReference type="VEuPathDB" id="VectorBase:ISCP_021455"/>
<feature type="domain" description="Nucleoporin Nup188 N-terminal subdomain III" evidence="9">
    <location>
        <begin position="269"/>
        <end position="613"/>
    </location>
</feature>
<keyword evidence="8" id="KW-0732">Signal</keyword>
<comment type="subcellular location">
    <subcellularLocation>
        <location evidence="1">Nucleus</location>
        <location evidence="1">Nuclear pore complex</location>
    </subcellularLocation>
</comment>
<keyword evidence="2" id="KW-0813">Transport</keyword>
<sequence length="1370" mass="150582">MSCLGVQGVHGPLLLAWLLVRSWALPNIPPGNLGQAALRSNAFGYLHNALSHPAFVGNGVVPTKVHAIVYELVLLLVSSFEHHTLGPIGPLYSLAEKLLAYPALAEDFWREGEATGLGHLFAEAKRAFPLNAEPLLEMTASLARAGEASAQKVIHYLQDLPCFVESLDHIDPQEMNTMSDGSTVQLKTNHFPYGTGSVILPRGTEGHLLVSEGVSMIQWHVGVNGWQICLCEMAKPRDMDQAWLRRVLHITRLVRSLLESDPSLHDLLAHLVDALFAMLERVTTLSHPPLELLGECLRVATVLAKQNPRAIWGHLVQTGILPTLSTKPKSAAQLAKGYLVTDSMLSQAMASQERVVGNHPVCLAFLSLLASVSETFVETVDEDFLACLVVVLRDLFPSFHQWPYATARDRDVVGHRCLVIFHRVLTLSPAFRASTVGSCEVCVYSLLHGDAGQALLRLIIAGEASVARAIELEGSQQSEDLLTSVRLCFSLLNRLLLLSTGSGAGASSPLEQRLLVSPNQSSAACLVTSVGHFLYLRFDPRLCTLAIQLLKRIAKLYPMSLLACLGRDAEGFRDQALLRLGKLTEDVRLKVAILQLLNVCIRTQPGLSQLFLSSPDGSGGSGGSGSNDNNAQKTAELSPCLGEVLKILKMKREGVYFCPTELHCSAMEVVHTLWACHQLRAMEVLRNDKTFWELVCFPVLSNSVLTQDPRLVAFILRTLALELFHSKSQLDPNVKSIFEKVQKDGFIKKWSKLVNSSLPHLSDMNASITLMDASDMSNSVTDSVALLSGWRDLCVTLAKCQHVQLTESEKHSILQDILQGLMADEALENFKINTLLGELYLVLLNQWSSASDTTTPSWCSNIDKLLSMLAPGVTSVHPRLVLTVATLLASAVRILRLKMDAGDKDLQPSHLDSWTQSLCVLLKYYSQQCIDDLKTTNLLSVRVCTSLVILLKDVLGLSKEKGSCCPLLQQHLIVSTLCRVLHACLQVRKGNHLAHAICHLFLSLASTPQMAEALQLCGVLEKASPYLGACYGGGDRSWLEVYRLLVQLATVMLHTLRHFFIEDVHAFMVLHLDRLISCLMQVRTSPANVHEALVTCHLAYIMASLRTSWPCDQMNPLTTLMRGVCSAASAAISYLCRPTLLQHLIEYKKGSPAQLRCEEETNQPRRQLSTEDVCDPSPKLTEARSKLLELLSVCLACCQQFSPSVAEAVSDQSLDVDQWPPIVEVSFSSPSLEQEHHLTFGTLFQVSHLCLKFLTKSERLTKSPGASPGVLHPERSLVLTVLEMSLSIVLGQAILCRLQPHGPPREKQLLSRELSAEISSVKMQVQRHLRRGGPVSPSASRTGGPQIPPDPLSEWGLVQVFIQIVDQVFK</sequence>
<dbReference type="VEuPathDB" id="VectorBase:ISCW019125"/>
<dbReference type="GO" id="GO:0005643">
    <property type="term" value="C:nuclear pore"/>
    <property type="evidence" value="ECO:0007669"/>
    <property type="project" value="UniProtKB-SubCell"/>
</dbReference>
<evidence type="ECO:0000256" key="2">
    <source>
        <dbReference type="ARBA" id="ARBA00022448"/>
    </source>
</evidence>
<evidence type="ECO:0000313" key="10">
    <source>
        <dbReference type="EMBL" id="MOY35062.1"/>
    </source>
</evidence>
<keyword evidence="6" id="KW-0906">Nuclear pore complex</keyword>
<evidence type="ECO:0000256" key="5">
    <source>
        <dbReference type="ARBA" id="ARBA00023010"/>
    </source>
</evidence>
<name>A0A4D5RD57_IXOSC</name>
<dbReference type="EMBL" id="GHJT01001091">
    <property type="protein sequence ID" value="MOY35062.1"/>
    <property type="molecule type" value="Transcribed_RNA"/>
</dbReference>